<protein>
    <recommendedName>
        <fullName evidence="6">Phenylalanine--tRNA ligase beta subunit</fullName>
        <ecNumber evidence="5">6.1.1.20</ecNumber>
    </recommendedName>
    <alternativeName>
        <fullName evidence="15">Phenylalanyl-tRNA synthetase beta subunit</fullName>
    </alternativeName>
</protein>
<dbReference type="KEGG" id="dpte:113788858"/>
<accession>A0A6P6XMW6</accession>
<dbReference type="GO" id="GO:0009328">
    <property type="term" value="C:phenylalanine-tRNA ligase complex"/>
    <property type="evidence" value="ECO:0007669"/>
    <property type="project" value="TreeGrafter"/>
</dbReference>
<evidence type="ECO:0000256" key="9">
    <source>
        <dbReference type="ARBA" id="ARBA00022723"/>
    </source>
</evidence>
<dbReference type="SMART" id="SM00873">
    <property type="entry name" value="B3_4"/>
    <property type="match status" value="1"/>
</dbReference>
<evidence type="ECO:0000256" key="2">
    <source>
        <dbReference type="ARBA" id="ARBA00004496"/>
    </source>
</evidence>
<dbReference type="InParanoid" id="A0A6P6XMW6"/>
<dbReference type="PANTHER" id="PTHR10947">
    <property type="entry name" value="PHENYLALANYL-TRNA SYNTHETASE BETA CHAIN AND LEUCINE-RICH REPEAT-CONTAINING PROTEIN 47"/>
    <property type="match status" value="1"/>
</dbReference>
<evidence type="ECO:0000313" key="19">
    <source>
        <dbReference type="RefSeq" id="XP_027194118.1"/>
    </source>
</evidence>
<comment type="subunit">
    <text evidence="4">Tetramer of two alpha and two beta subunits.</text>
</comment>
<dbReference type="FunFam" id="3.50.40.10:FF:000002">
    <property type="entry name" value="phenylalanine--tRNA ligase beta subunit"/>
    <property type="match status" value="1"/>
</dbReference>
<dbReference type="RefSeq" id="XP_027194118.1">
    <property type="nucleotide sequence ID" value="XM_027338317.1"/>
</dbReference>
<evidence type="ECO:0000256" key="4">
    <source>
        <dbReference type="ARBA" id="ARBA00011209"/>
    </source>
</evidence>
<keyword evidence="10" id="KW-0547">Nucleotide-binding</keyword>
<evidence type="ECO:0000256" key="15">
    <source>
        <dbReference type="ARBA" id="ARBA00033189"/>
    </source>
</evidence>
<dbReference type="FunCoup" id="A0A6P6XMW6">
    <property type="interactions" value="1805"/>
</dbReference>
<dbReference type="PANTHER" id="PTHR10947:SF0">
    <property type="entry name" value="PHENYLALANINE--TRNA LIGASE BETA SUBUNIT"/>
    <property type="match status" value="1"/>
</dbReference>
<dbReference type="Proteomes" id="UP000515146">
    <property type="component" value="Unplaced"/>
</dbReference>
<dbReference type="PROSITE" id="PS51483">
    <property type="entry name" value="B5"/>
    <property type="match status" value="1"/>
</dbReference>
<dbReference type="GO" id="GO:0005524">
    <property type="term" value="F:ATP binding"/>
    <property type="evidence" value="ECO:0007669"/>
    <property type="project" value="UniProtKB-KW"/>
</dbReference>
<dbReference type="SUPFAM" id="SSF56037">
    <property type="entry name" value="PheT/TilS domain"/>
    <property type="match status" value="1"/>
</dbReference>
<dbReference type="NCBIfam" id="TIGR00471">
    <property type="entry name" value="pheT_arch"/>
    <property type="match status" value="1"/>
</dbReference>
<dbReference type="CDD" id="cd00769">
    <property type="entry name" value="PheRS_beta_core"/>
    <property type="match status" value="1"/>
</dbReference>
<keyword evidence="12" id="KW-0460">Magnesium</keyword>
<keyword evidence="7" id="KW-0963">Cytoplasm</keyword>
<dbReference type="SUPFAM" id="SSF55681">
    <property type="entry name" value="Class II aaRS and biotin synthetases"/>
    <property type="match status" value="1"/>
</dbReference>
<dbReference type="OrthoDB" id="1698572at2759"/>
<keyword evidence="18" id="KW-1185">Reference proteome</keyword>
<evidence type="ECO:0000256" key="16">
    <source>
        <dbReference type="ARBA" id="ARBA00049255"/>
    </source>
</evidence>
<evidence type="ECO:0000256" key="14">
    <source>
        <dbReference type="ARBA" id="ARBA00023146"/>
    </source>
</evidence>
<keyword evidence="8" id="KW-0436">Ligase</keyword>
<keyword evidence="11" id="KW-0067">ATP-binding</keyword>
<dbReference type="FunFam" id="3.30.930.10:FF:000032">
    <property type="entry name" value="Phenylalanine--tRNA ligase beta subunit"/>
    <property type="match status" value="1"/>
</dbReference>
<dbReference type="InterPro" id="IPR045060">
    <property type="entry name" value="Phe-tRNA-ligase_IIc_bsu"/>
</dbReference>
<dbReference type="EC" id="6.1.1.20" evidence="5"/>
<keyword evidence="13" id="KW-0648">Protein biosynthesis</keyword>
<dbReference type="Gene3D" id="3.30.56.10">
    <property type="match status" value="2"/>
</dbReference>
<evidence type="ECO:0000256" key="6">
    <source>
        <dbReference type="ARBA" id="ARBA00017032"/>
    </source>
</evidence>
<keyword evidence="9" id="KW-0479">Metal-binding</keyword>
<comment type="catalytic activity">
    <reaction evidence="16">
        <text>tRNA(Phe) + L-phenylalanine + ATP = L-phenylalanyl-tRNA(Phe) + AMP + diphosphate + H(+)</text>
        <dbReference type="Rhea" id="RHEA:19413"/>
        <dbReference type="Rhea" id="RHEA-COMP:9668"/>
        <dbReference type="Rhea" id="RHEA-COMP:9699"/>
        <dbReference type="ChEBI" id="CHEBI:15378"/>
        <dbReference type="ChEBI" id="CHEBI:30616"/>
        <dbReference type="ChEBI" id="CHEBI:33019"/>
        <dbReference type="ChEBI" id="CHEBI:58095"/>
        <dbReference type="ChEBI" id="CHEBI:78442"/>
        <dbReference type="ChEBI" id="CHEBI:78531"/>
        <dbReference type="ChEBI" id="CHEBI:456215"/>
        <dbReference type="EC" id="6.1.1.20"/>
    </reaction>
</comment>
<dbReference type="InterPro" id="IPR005147">
    <property type="entry name" value="tRNA_synthase_B5-dom"/>
</dbReference>
<dbReference type="InterPro" id="IPR045864">
    <property type="entry name" value="aa-tRNA-synth_II/BPL/LPL"/>
</dbReference>
<dbReference type="InterPro" id="IPR009061">
    <property type="entry name" value="DNA-bd_dom_put_sf"/>
</dbReference>
<comment type="similarity">
    <text evidence="3">Belongs to the phenylalanyl-tRNA synthetase beta subunit family. Type 2 subfamily.</text>
</comment>
<dbReference type="Pfam" id="PF03484">
    <property type="entry name" value="B5"/>
    <property type="match status" value="1"/>
</dbReference>
<gene>
    <name evidence="19" type="primary">LOC113788858</name>
</gene>
<dbReference type="GO" id="GO:0000287">
    <property type="term" value="F:magnesium ion binding"/>
    <property type="evidence" value="ECO:0007669"/>
    <property type="project" value="InterPro"/>
</dbReference>
<evidence type="ECO:0000256" key="13">
    <source>
        <dbReference type="ARBA" id="ARBA00022917"/>
    </source>
</evidence>
<dbReference type="CTD" id="42888"/>
<dbReference type="InterPro" id="IPR040659">
    <property type="entry name" value="PhetRS_B1"/>
</dbReference>
<reference evidence="19" key="1">
    <citation type="submission" date="2025-08" db="UniProtKB">
        <authorList>
            <consortium name="RefSeq"/>
        </authorList>
    </citation>
    <scope>IDENTIFICATION</scope>
    <source>
        <strain evidence="19">Airmid</strain>
    </source>
</reference>
<evidence type="ECO:0000313" key="18">
    <source>
        <dbReference type="Proteomes" id="UP000515146"/>
    </source>
</evidence>
<keyword evidence="14" id="KW-0030">Aminoacyl-tRNA synthetase</keyword>
<dbReference type="Pfam" id="PF03483">
    <property type="entry name" value="B3_4"/>
    <property type="match status" value="1"/>
</dbReference>
<evidence type="ECO:0000256" key="8">
    <source>
        <dbReference type="ARBA" id="ARBA00022598"/>
    </source>
</evidence>
<dbReference type="GO" id="GO:0003723">
    <property type="term" value="F:RNA binding"/>
    <property type="evidence" value="ECO:0007669"/>
    <property type="project" value="InterPro"/>
</dbReference>
<proteinExistence type="inferred from homology"/>
<evidence type="ECO:0000256" key="12">
    <source>
        <dbReference type="ARBA" id="ARBA00022842"/>
    </source>
</evidence>
<sequence>MPTIAVNRNELFKRLGRVYTEDEFNNLCFEFGIELDEVTSEKQFKAKEQGITDQAITDQEEIIYRIEIPANRYDLLCLEGLARALNIFLERSTIPKYKLSKPSSLKQNELIVLPNTEKIRPFVVGAILRGIKFTQLSYNSFIDLQDKLHQNICRKRTLVAIGTHDLDTIKGPFYYDAREPESIEFQPLKQTRKFNSKELLEYYLLNDEHIKPYVSIIKDSPVYPVIYDSNNIVLSLPPIINGEHSKITLNTSNIFIECTAIDLHRATIVLDTIVCLFSEYCSEPFTIEPVQVTQSDGSKQIYPLLKYRNEKISMKYIKNNLGIGIDLNNINQILKRMYLESKTINNDEIEVCIPPVRQDILHPCDILEDIGIGYGYNRMQLLLPQSFTIGKQLLLNKITDQLRNEIARCGFTEIFTFSLCSRDDIADRMRDKDSLSKAVKISNPKTLDFQVARTSLLPGILKTIASNKNMPLPLKLFEISDVVLKDDSYDVCARNERYLSAIYYHKNSGFEIIHGLLDRMMQVLEIPMKNETNTTIGGYYLRAKNDPRFLDNRCAEILINEQIIGIMGVVHPEVVCNFELTMPCSALEITIQNIY</sequence>
<comment type="cofactor">
    <cofactor evidence="1">
        <name>Mg(2+)</name>
        <dbReference type="ChEBI" id="CHEBI:18420"/>
    </cofactor>
</comment>
<organism evidence="18 19">
    <name type="scientific">Dermatophagoides pteronyssinus</name>
    <name type="common">European house dust mite</name>
    <dbReference type="NCBI Taxonomy" id="6956"/>
    <lineage>
        <taxon>Eukaryota</taxon>
        <taxon>Metazoa</taxon>
        <taxon>Ecdysozoa</taxon>
        <taxon>Arthropoda</taxon>
        <taxon>Chelicerata</taxon>
        <taxon>Arachnida</taxon>
        <taxon>Acari</taxon>
        <taxon>Acariformes</taxon>
        <taxon>Sarcoptiformes</taxon>
        <taxon>Astigmata</taxon>
        <taxon>Psoroptidia</taxon>
        <taxon>Analgoidea</taxon>
        <taxon>Pyroglyphidae</taxon>
        <taxon>Dermatophagoidinae</taxon>
        <taxon>Dermatophagoides</taxon>
    </lineage>
</organism>
<evidence type="ECO:0000256" key="3">
    <source>
        <dbReference type="ARBA" id="ARBA00007438"/>
    </source>
</evidence>
<dbReference type="Gene3D" id="3.50.40.10">
    <property type="entry name" value="Phenylalanyl-trna Synthetase, Chain B, domain 3"/>
    <property type="match status" value="1"/>
</dbReference>
<dbReference type="Pfam" id="PF18262">
    <property type="entry name" value="PhetRS_B1"/>
    <property type="match status" value="1"/>
</dbReference>
<dbReference type="InterPro" id="IPR041616">
    <property type="entry name" value="PheRS_beta_core"/>
</dbReference>
<comment type="subcellular location">
    <subcellularLocation>
        <location evidence="2">Cytoplasm</location>
    </subcellularLocation>
</comment>
<dbReference type="FunFam" id="3.30.56.10:FF:000005">
    <property type="entry name" value="Phenylalanine--tRNA ligase beta subunit"/>
    <property type="match status" value="1"/>
</dbReference>
<dbReference type="Pfam" id="PF17759">
    <property type="entry name" value="tRNA_synthFbeta"/>
    <property type="match status" value="1"/>
</dbReference>
<dbReference type="Gene3D" id="3.30.930.10">
    <property type="entry name" value="Bira Bifunctional Protein, Domain 2"/>
    <property type="match status" value="1"/>
</dbReference>
<dbReference type="InterPro" id="IPR005146">
    <property type="entry name" value="B3/B4_tRNA-bd"/>
</dbReference>
<evidence type="ECO:0000256" key="10">
    <source>
        <dbReference type="ARBA" id="ARBA00022741"/>
    </source>
</evidence>
<dbReference type="OMA" id="FPGRCAN"/>
<dbReference type="InterPro" id="IPR004531">
    <property type="entry name" value="Phe-tRNA-synth_IIc_bsu_arc_euk"/>
</dbReference>
<feature type="domain" description="B5" evidence="17">
    <location>
        <begin position="305"/>
        <end position="381"/>
    </location>
</feature>
<evidence type="ECO:0000259" key="17">
    <source>
        <dbReference type="PROSITE" id="PS51483"/>
    </source>
</evidence>
<name>A0A6P6XMW6_DERPT</name>
<dbReference type="GO" id="GO:0006432">
    <property type="term" value="P:phenylalanyl-tRNA aminoacylation"/>
    <property type="evidence" value="ECO:0007669"/>
    <property type="project" value="InterPro"/>
</dbReference>
<dbReference type="InterPro" id="IPR020825">
    <property type="entry name" value="Phe-tRNA_synthase-like_B3/B4"/>
</dbReference>
<dbReference type="SMART" id="SM00874">
    <property type="entry name" value="B5"/>
    <property type="match status" value="1"/>
</dbReference>
<dbReference type="SUPFAM" id="SSF46955">
    <property type="entry name" value="Putative DNA-binding domain"/>
    <property type="match status" value="2"/>
</dbReference>
<dbReference type="AlphaFoldDB" id="A0A6P6XMW6"/>
<evidence type="ECO:0000256" key="1">
    <source>
        <dbReference type="ARBA" id="ARBA00001946"/>
    </source>
</evidence>
<evidence type="ECO:0000256" key="5">
    <source>
        <dbReference type="ARBA" id="ARBA00012814"/>
    </source>
</evidence>
<dbReference type="GO" id="GO:0004826">
    <property type="term" value="F:phenylalanine-tRNA ligase activity"/>
    <property type="evidence" value="ECO:0007669"/>
    <property type="project" value="UniProtKB-EC"/>
</dbReference>
<evidence type="ECO:0000256" key="7">
    <source>
        <dbReference type="ARBA" id="ARBA00022490"/>
    </source>
</evidence>
<evidence type="ECO:0000256" key="11">
    <source>
        <dbReference type="ARBA" id="ARBA00022840"/>
    </source>
</evidence>